<comment type="caution">
    <text evidence="2">The sequence shown here is derived from an EMBL/GenBank/DDBJ whole genome shotgun (WGS) entry which is preliminary data.</text>
</comment>
<dbReference type="CDD" id="cd01741">
    <property type="entry name" value="GATase1_1"/>
    <property type="match status" value="1"/>
</dbReference>
<protein>
    <recommendedName>
        <fullName evidence="1">Glutamine amidotransferase domain-containing protein</fullName>
    </recommendedName>
</protein>
<dbReference type="GO" id="GO:0005829">
    <property type="term" value="C:cytosol"/>
    <property type="evidence" value="ECO:0007669"/>
    <property type="project" value="TreeGrafter"/>
</dbReference>
<dbReference type="InterPro" id="IPR017926">
    <property type="entry name" value="GATASE"/>
</dbReference>
<sequence length="227" mass="25704">MAIAILNADELDPTLVSEFHSYGYMFEQLFAPLDIDCDVFDVRQGEYPIDPEHYHSFLITGSKSDAFGKELWIQDLKSFTCSALNRGAKFVGICFGHQLLALLLDGKVSRAEQGWGLGVMTYQCDSQYQGLPTHLSLIASHQDQVIQLPEDAKRLYGSDFCPNASFLWREQVLTFQGHPEFTPNYLMQLMGLRQGRIPHKRYQKAVSRLNQAHDGVLIGRLMAAFLK</sequence>
<feature type="domain" description="Glutamine amidotransferase" evidence="1">
    <location>
        <begin position="21"/>
        <end position="184"/>
    </location>
</feature>
<keyword evidence="3" id="KW-1185">Reference proteome</keyword>
<dbReference type="Pfam" id="PF00117">
    <property type="entry name" value="GATase"/>
    <property type="match status" value="1"/>
</dbReference>
<dbReference type="PROSITE" id="PS51273">
    <property type="entry name" value="GATASE_TYPE_1"/>
    <property type="match status" value="1"/>
</dbReference>
<reference evidence="2 3" key="1">
    <citation type="journal article" date="2013" name="Antonie Van Leeuwenhoek">
        <title>Echinimonas agarilytica gen. nov., sp. nov., a new gammaproteobacterium isolated from the sea urchin Strongylocentrotus intermedius.</title>
        <authorList>
            <person name="Nedashkovskaya O.I."/>
            <person name="Stenkova A.M."/>
            <person name="Zhukova N.V."/>
            <person name="Van Trappen S."/>
            <person name="Lee J.S."/>
            <person name="Kim S.B."/>
        </authorList>
    </citation>
    <scope>NUCLEOTIDE SEQUENCE [LARGE SCALE GENOMIC DNA]</scope>
    <source>
        <strain evidence="2 3">KMM 6351</strain>
    </source>
</reference>
<dbReference type="RefSeq" id="WP_251261319.1">
    <property type="nucleotide sequence ID" value="NZ_JAMQGP010000003.1"/>
</dbReference>
<evidence type="ECO:0000313" key="3">
    <source>
        <dbReference type="Proteomes" id="UP001165393"/>
    </source>
</evidence>
<gene>
    <name evidence="2" type="ORF">NAF29_09550</name>
</gene>
<dbReference type="PANTHER" id="PTHR42695:SF5">
    <property type="entry name" value="GLUTAMINE AMIDOTRANSFERASE YLR126C-RELATED"/>
    <property type="match status" value="1"/>
</dbReference>
<evidence type="ECO:0000259" key="1">
    <source>
        <dbReference type="Pfam" id="PF00117"/>
    </source>
</evidence>
<dbReference type="EMBL" id="JAMQGP010000003">
    <property type="protein sequence ID" value="MCM2679909.1"/>
    <property type="molecule type" value="Genomic_DNA"/>
</dbReference>
<dbReference type="InterPro" id="IPR044992">
    <property type="entry name" value="ChyE-like"/>
</dbReference>
<evidence type="ECO:0000313" key="2">
    <source>
        <dbReference type="EMBL" id="MCM2679909.1"/>
    </source>
</evidence>
<dbReference type="SUPFAM" id="SSF52317">
    <property type="entry name" value="Class I glutamine amidotransferase-like"/>
    <property type="match status" value="1"/>
</dbReference>
<name>A0AA41W6Y0_9GAMM</name>
<dbReference type="InterPro" id="IPR029062">
    <property type="entry name" value="Class_I_gatase-like"/>
</dbReference>
<dbReference type="PANTHER" id="PTHR42695">
    <property type="entry name" value="GLUTAMINE AMIDOTRANSFERASE YLR126C-RELATED"/>
    <property type="match status" value="1"/>
</dbReference>
<dbReference type="AlphaFoldDB" id="A0AA41W6Y0"/>
<dbReference type="Proteomes" id="UP001165393">
    <property type="component" value="Unassembled WGS sequence"/>
</dbReference>
<proteinExistence type="predicted"/>
<accession>A0AA41W6Y0</accession>
<organism evidence="2 3">
    <name type="scientific">Echinimonas agarilytica</name>
    <dbReference type="NCBI Taxonomy" id="1215918"/>
    <lineage>
        <taxon>Bacteria</taxon>
        <taxon>Pseudomonadati</taxon>
        <taxon>Pseudomonadota</taxon>
        <taxon>Gammaproteobacteria</taxon>
        <taxon>Alteromonadales</taxon>
        <taxon>Echinimonadaceae</taxon>
        <taxon>Echinimonas</taxon>
    </lineage>
</organism>
<dbReference type="Gene3D" id="3.40.50.880">
    <property type="match status" value="1"/>
</dbReference>